<evidence type="ECO:0000256" key="9">
    <source>
        <dbReference type="SAM" id="MobiDB-lite"/>
    </source>
</evidence>
<dbReference type="HOGENOM" id="CLU_1311079_0_0_1"/>
<evidence type="ECO:0000256" key="7">
    <source>
        <dbReference type="ARBA" id="ARBA00023170"/>
    </source>
</evidence>
<feature type="region of interest" description="Disordered" evidence="9">
    <location>
        <begin position="187"/>
        <end position="210"/>
    </location>
</feature>
<organism evidence="12">
    <name type="scientific">Caenorhabditis brenneri</name>
    <name type="common">Nematode worm</name>
    <dbReference type="NCBI Taxonomy" id="135651"/>
    <lineage>
        <taxon>Eukaryota</taxon>
        <taxon>Metazoa</taxon>
        <taxon>Ecdysozoa</taxon>
        <taxon>Nematoda</taxon>
        <taxon>Chromadorea</taxon>
        <taxon>Rhabditida</taxon>
        <taxon>Rhabditina</taxon>
        <taxon>Rhabditomorpha</taxon>
        <taxon>Rhabditoidea</taxon>
        <taxon>Rhabditidae</taxon>
        <taxon>Peloderinae</taxon>
        <taxon>Caenorhabditis</taxon>
    </lineage>
</organism>
<dbReference type="STRING" id="135651.G0MPE6"/>
<feature type="transmembrane region" description="Helical" evidence="10">
    <location>
        <begin position="120"/>
        <end position="148"/>
    </location>
</feature>
<keyword evidence="7" id="KW-0675">Receptor</keyword>
<keyword evidence="6 10" id="KW-0472">Membrane</keyword>
<dbReference type="Proteomes" id="UP000008068">
    <property type="component" value="Unassembled WGS sequence"/>
</dbReference>
<gene>
    <name evidence="11" type="ORF">CAEBREN_17830</name>
</gene>
<evidence type="ECO:0000256" key="6">
    <source>
        <dbReference type="ARBA" id="ARBA00023136"/>
    </source>
</evidence>
<evidence type="ECO:0000256" key="8">
    <source>
        <dbReference type="ARBA" id="ARBA00023224"/>
    </source>
</evidence>
<keyword evidence="8" id="KW-0807">Transducer</keyword>
<evidence type="ECO:0000256" key="2">
    <source>
        <dbReference type="ARBA" id="ARBA00022475"/>
    </source>
</evidence>
<dbReference type="PANTHER" id="PTHR37441:SF2">
    <property type="entry name" value="G-PROTEIN COUPLED RECEPTOR B0244.10-RELATED"/>
    <property type="match status" value="1"/>
</dbReference>
<keyword evidence="2" id="KW-1003">Cell membrane</keyword>
<feature type="transmembrane region" description="Helical" evidence="10">
    <location>
        <begin position="32"/>
        <end position="54"/>
    </location>
</feature>
<feature type="transmembrane region" description="Helical" evidence="10">
    <location>
        <begin position="78"/>
        <end position="100"/>
    </location>
</feature>
<dbReference type="InParanoid" id="G0MPE6"/>
<name>G0MPE6_CAEBE</name>
<keyword evidence="12" id="KW-1185">Reference proteome</keyword>
<protein>
    <submittedName>
        <fullName evidence="11">Uncharacterized protein</fullName>
    </submittedName>
</protein>
<evidence type="ECO:0000256" key="5">
    <source>
        <dbReference type="ARBA" id="ARBA00023040"/>
    </source>
</evidence>
<dbReference type="GO" id="GO:0004930">
    <property type="term" value="F:G protein-coupled receptor activity"/>
    <property type="evidence" value="ECO:0007669"/>
    <property type="project" value="UniProtKB-KW"/>
</dbReference>
<dbReference type="AlphaFoldDB" id="G0MPE6"/>
<dbReference type="EMBL" id="GL379805">
    <property type="protein sequence ID" value="EGT39811.1"/>
    <property type="molecule type" value="Genomic_DNA"/>
</dbReference>
<comment type="subcellular location">
    <subcellularLocation>
        <location evidence="1">Cell membrane</location>
        <topology evidence="1">Multi-pass membrane protein</topology>
    </subcellularLocation>
</comment>
<dbReference type="GO" id="GO:0005886">
    <property type="term" value="C:plasma membrane"/>
    <property type="evidence" value="ECO:0007669"/>
    <property type="project" value="UniProtKB-SubCell"/>
</dbReference>
<evidence type="ECO:0000256" key="4">
    <source>
        <dbReference type="ARBA" id="ARBA00022989"/>
    </source>
</evidence>
<reference evidence="12" key="1">
    <citation type="submission" date="2011-07" db="EMBL/GenBank/DDBJ databases">
        <authorList>
            <consortium name="Caenorhabditis brenneri Sequencing and Analysis Consortium"/>
            <person name="Wilson R.K."/>
        </authorList>
    </citation>
    <scope>NUCLEOTIDE SEQUENCE [LARGE SCALE GENOMIC DNA]</scope>
    <source>
        <strain evidence="12">PB2801</strain>
    </source>
</reference>
<dbReference type="InterPro" id="IPR040435">
    <property type="entry name" value="Put_GPCR_Chromadorea"/>
</dbReference>
<keyword evidence="4 10" id="KW-1133">Transmembrane helix</keyword>
<dbReference type="PANTHER" id="PTHR37441">
    <property type="entry name" value="PROTEIN CBG16518"/>
    <property type="match status" value="1"/>
</dbReference>
<keyword evidence="3 10" id="KW-0812">Transmembrane</keyword>
<keyword evidence="5" id="KW-0297">G-protein coupled receptor</keyword>
<evidence type="ECO:0000313" key="11">
    <source>
        <dbReference type="EMBL" id="EGT39811.1"/>
    </source>
</evidence>
<evidence type="ECO:0000256" key="3">
    <source>
        <dbReference type="ARBA" id="ARBA00022692"/>
    </source>
</evidence>
<sequence>MRGMQLFSPTFTILLLFFIVDDLSFYTLLVSIIAISFTIPIITLSFVLASLYCYKNRAESIGSFSSDSSSFSSARTRLAWTLFTFTLLSLGEAIPASFMVSITINGDITLCENFYIADHLIFAAFMTSFQTLAWSIALIVDPVCGLIFDPKVRKVVGRHISYFKRKVSQMFERCCFCSDSVKSIEESEKEEDTIEESLRDHSVQFPTSSE</sequence>
<evidence type="ECO:0000313" key="12">
    <source>
        <dbReference type="Proteomes" id="UP000008068"/>
    </source>
</evidence>
<accession>G0MPE6</accession>
<evidence type="ECO:0000256" key="10">
    <source>
        <dbReference type="SAM" id="Phobius"/>
    </source>
</evidence>
<evidence type="ECO:0000256" key="1">
    <source>
        <dbReference type="ARBA" id="ARBA00004651"/>
    </source>
</evidence>
<proteinExistence type="predicted"/>